<gene>
    <name evidence="2" type="ORF">KIL84_022745</name>
</gene>
<sequence length="102" mass="11017">MPGTDRLPAAANATMFFPVQGSDWNSAEQGLFTYKQAHPPGLQPLPRPSLPACNHQRKENLAASVESPPHSEAATENGELQGLEGSYFYHTTRMPKMGPGTP</sequence>
<evidence type="ECO:0000313" key="3">
    <source>
        <dbReference type="Proteomes" id="UP000827986"/>
    </source>
</evidence>
<dbReference type="Proteomes" id="UP000827986">
    <property type="component" value="Unassembled WGS sequence"/>
</dbReference>
<dbReference type="AlphaFoldDB" id="A0A9D3WP20"/>
<name>A0A9D3WP20_9SAUR</name>
<accession>A0A9D3WP20</accession>
<proteinExistence type="predicted"/>
<reference evidence="2" key="1">
    <citation type="submission" date="2021-09" db="EMBL/GenBank/DDBJ databases">
        <title>The genome of Mauremys mutica provides insights into the evolution of semi-aquatic lifestyle.</title>
        <authorList>
            <person name="Gong S."/>
            <person name="Gao Y."/>
        </authorList>
    </citation>
    <scope>NUCLEOTIDE SEQUENCE</scope>
    <source>
        <strain evidence="2">MM-2020</strain>
        <tissue evidence="2">Muscle</tissue>
    </source>
</reference>
<feature type="region of interest" description="Disordered" evidence="1">
    <location>
        <begin position="38"/>
        <end position="102"/>
    </location>
</feature>
<protein>
    <submittedName>
        <fullName evidence="2">Uncharacterized protein</fullName>
    </submittedName>
</protein>
<organism evidence="2 3">
    <name type="scientific">Mauremys mutica</name>
    <name type="common">yellowpond turtle</name>
    <dbReference type="NCBI Taxonomy" id="74926"/>
    <lineage>
        <taxon>Eukaryota</taxon>
        <taxon>Metazoa</taxon>
        <taxon>Chordata</taxon>
        <taxon>Craniata</taxon>
        <taxon>Vertebrata</taxon>
        <taxon>Euteleostomi</taxon>
        <taxon>Archelosauria</taxon>
        <taxon>Testudinata</taxon>
        <taxon>Testudines</taxon>
        <taxon>Cryptodira</taxon>
        <taxon>Durocryptodira</taxon>
        <taxon>Testudinoidea</taxon>
        <taxon>Geoemydidae</taxon>
        <taxon>Geoemydinae</taxon>
        <taxon>Mauremys</taxon>
    </lineage>
</organism>
<keyword evidence="3" id="KW-1185">Reference proteome</keyword>
<comment type="caution">
    <text evidence="2">The sequence shown here is derived from an EMBL/GenBank/DDBJ whole genome shotgun (WGS) entry which is preliminary data.</text>
</comment>
<evidence type="ECO:0000256" key="1">
    <source>
        <dbReference type="SAM" id="MobiDB-lite"/>
    </source>
</evidence>
<evidence type="ECO:0000313" key="2">
    <source>
        <dbReference type="EMBL" id="KAH1165186.1"/>
    </source>
</evidence>
<dbReference type="EMBL" id="JAHDVG010000488">
    <property type="protein sequence ID" value="KAH1165186.1"/>
    <property type="molecule type" value="Genomic_DNA"/>
</dbReference>